<evidence type="ECO:0000256" key="2">
    <source>
        <dbReference type="ARBA" id="ARBA00022676"/>
    </source>
</evidence>
<proteinExistence type="inferred from homology"/>
<feature type="region of interest" description="Disordered" evidence="9">
    <location>
        <begin position="276"/>
        <end position="304"/>
    </location>
</feature>
<evidence type="ECO:0000256" key="3">
    <source>
        <dbReference type="ARBA" id="ARBA00022679"/>
    </source>
</evidence>
<dbReference type="InterPro" id="IPR012317">
    <property type="entry name" value="Poly(ADP-ribose)pol_cat_dom"/>
</dbReference>
<comment type="subcellular location">
    <subcellularLocation>
        <location evidence="1">Nucleus</location>
    </subcellularLocation>
</comment>
<feature type="domain" description="RRM" evidence="10">
    <location>
        <begin position="194"/>
        <end position="260"/>
    </location>
</feature>
<dbReference type="Pfam" id="PF02825">
    <property type="entry name" value="WWE"/>
    <property type="match status" value="1"/>
</dbReference>
<keyword evidence="5" id="KW-0539">Nucleus</keyword>
<dbReference type="Pfam" id="PF00644">
    <property type="entry name" value="PARP"/>
    <property type="match status" value="1"/>
</dbReference>
<accession>A0ABR3LV94</accession>
<comment type="caution">
    <text evidence="13">The sequence shown here is derived from an EMBL/GenBank/DDBJ whole genome shotgun (WGS) entry which is preliminary data.</text>
</comment>
<evidence type="ECO:0000256" key="7">
    <source>
        <dbReference type="PROSITE-ProRule" id="PRU00176"/>
    </source>
</evidence>
<dbReference type="InterPro" id="IPR037197">
    <property type="entry name" value="WWE_dom_sf"/>
</dbReference>
<keyword evidence="3 8" id="KW-0808">Transferase</keyword>
<evidence type="ECO:0000259" key="12">
    <source>
        <dbReference type="PROSITE" id="PS51059"/>
    </source>
</evidence>
<keyword evidence="14" id="KW-1185">Reference proteome</keyword>
<keyword evidence="4 8" id="KW-0520">NAD</keyword>
<evidence type="ECO:0000256" key="8">
    <source>
        <dbReference type="RuleBase" id="RU362114"/>
    </source>
</evidence>
<dbReference type="PANTHER" id="PTHR14453">
    <property type="entry name" value="PARP/ZINC FINGER CCCH TYPE DOMAIN CONTAINING PROTEIN"/>
    <property type="match status" value="1"/>
</dbReference>
<dbReference type="PROSITE" id="PS50102">
    <property type="entry name" value="RRM"/>
    <property type="match status" value="1"/>
</dbReference>
<dbReference type="Proteomes" id="UP001558613">
    <property type="component" value="Unassembled WGS sequence"/>
</dbReference>
<sequence length="1203" mass="133635">MIDRNRMSELDSSNTTAAVASQCSCFRMAENSLEERSLEILNLPEDLEEDLLSLYFDNKRRSGGGNLVSLERQGKNVLVVFEDAETAARVISKTHVLQNTKLTVRRKPPKDPGKLLLKGLNPQTSLDHVELYLENVIEMECETDFVMYPSPNKDMVLVHLKTPLDKDFQTLKDEVSKKALNGATVTLEQVESTDSILVANLSPTLKEDMLELYFGSSRAGGADVLAVTMLANGRAKVSFKDVKSVDCVLQKSHNLDGTDLVVEPYFDFLLAEDDQPPVSTQDTQGSLTDGMNQTQTVSPQSPTVSIPVPSTSLGHNAALTDNSTNLANTTIQKECVSFVSVPDATKHHLLSLSSLLEKLKKDHPKFDVSLAKDGVHIKGPDQIEVERLKNEILQFLTDVAQDRVTYDKLKAEFLRREDVKNKLNLSLKSIPSTYSLSGCTVTVTSLSRSAAKQAQELIKSQISEITVPIAKECESVLSSTEWTDFLGSLNFCCAKLSDAGEAITAVTLTGMEKDNQEKIVAFLSTIPQQKETVLSMEPGMLRFLQLHHQDLLADMGEVILFPLDSGDGLSIQGDWSVCQSAAELLSAIIGSVFTKTIVVTQPGISRFLLEEEGVSILAEMTAKFEVYIDMAKVHWEPLEDDDILELAWKMTTCQNFQRSSSANSIQDFTSVVPNGRDSTDARTSARIEEAKKMLAVIGSDLNPQPSSVGATDIETVDLYSDQSQETSAVAEEEADQPRSLQASDLQSPSTSLNPCDLDDDASLLLAIQMSMEDNRRSDTQDIQKALELSKKDSMPNMENSQLERAYEMSLQDAIMSANKAEICVFANYNHDLVRVDIALGKKVGLRQCEEKVENKSLRKLSSHQKRCIELIKRKHAVEISIQGTTAVLSGFKEYVSEAVIDLKNVLRRTENMMTDAEIVKSIQWVWYDQGSSSKAIPYSPDATVFIENAWKMKQKKIDILFNNQPYSLDFEKMEEHSLASGKSVPIKRKMMSTEDLYTDAADDDYSLLSSMPEVCPVDVDSDEFQNVVKDFYDTLQDNHNKIKIIKVDKLMNKLLHDQYRLKKVSIGQCSSESQVERTLYHGTSETSVKEICIHGFNRSFCGKNATVYGQGVYFAVNAALSVSDTYSPPNADGHKFIFVARVLTGDFTVGKYDYKTAPLKESSDIPVRYHSVADQIGSPTLFVIFNDTQAYPEYLITCKKIYG</sequence>
<dbReference type="EC" id="2.4.2.-" evidence="8"/>
<feature type="domain" description="WWE" evidence="11">
    <location>
        <begin position="908"/>
        <end position="988"/>
    </location>
</feature>
<gene>
    <name evidence="13" type="ORF">QQF64_013730</name>
</gene>
<evidence type="ECO:0000256" key="9">
    <source>
        <dbReference type="SAM" id="MobiDB-lite"/>
    </source>
</evidence>
<dbReference type="InterPro" id="IPR052056">
    <property type="entry name" value="Mono-ARTD/PARP"/>
</dbReference>
<reference evidence="13 14" key="1">
    <citation type="submission" date="2023-09" db="EMBL/GenBank/DDBJ databases">
        <authorList>
            <person name="Wang M."/>
        </authorList>
    </citation>
    <scope>NUCLEOTIDE SEQUENCE [LARGE SCALE GENOMIC DNA]</scope>
    <source>
        <strain evidence="13">GT-2023</strain>
        <tissue evidence="13">Liver</tissue>
    </source>
</reference>
<dbReference type="Gene3D" id="3.90.228.10">
    <property type="match status" value="1"/>
</dbReference>
<evidence type="ECO:0000313" key="13">
    <source>
        <dbReference type="EMBL" id="KAL1255669.1"/>
    </source>
</evidence>
<dbReference type="Pfam" id="PF23085">
    <property type="entry name" value="RRM_PARP14_3"/>
    <property type="match status" value="2"/>
</dbReference>
<dbReference type="InterPro" id="IPR004170">
    <property type="entry name" value="WWE_dom"/>
</dbReference>
<dbReference type="InterPro" id="IPR003903">
    <property type="entry name" value="UIM_dom"/>
</dbReference>
<evidence type="ECO:0000259" key="11">
    <source>
        <dbReference type="PROSITE" id="PS50918"/>
    </source>
</evidence>
<dbReference type="PANTHER" id="PTHR14453:SF94">
    <property type="entry name" value="PROTEIN MONO-ADP-RIBOSYLTRANSFERASE PARP10"/>
    <property type="match status" value="1"/>
</dbReference>
<dbReference type="PROSITE" id="PS50918">
    <property type="entry name" value="WWE"/>
    <property type="match status" value="1"/>
</dbReference>
<evidence type="ECO:0000256" key="4">
    <source>
        <dbReference type="ARBA" id="ARBA00023027"/>
    </source>
</evidence>
<evidence type="ECO:0000256" key="5">
    <source>
        <dbReference type="ARBA" id="ARBA00023242"/>
    </source>
</evidence>
<dbReference type="PROSITE" id="PS50330">
    <property type="entry name" value="UIM"/>
    <property type="match status" value="1"/>
</dbReference>
<evidence type="ECO:0000259" key="10">
    <source>
        <dbReference type="PROSITE" id="PS50102"/>
    </source>
</evidence>
<comment type="similarity">
    <text evidence="6">Belongs to the ARTD/PARP family.</text>
</comment>
<feature type="domain" description="PARP catalytic" evidence="12">
    <location>
        <begin position="999"/>
        <end position="1203"/>
    </location>
</feature>
<feature type="compositionally biased region" description="Polar residues" evidence="9">
    <location>
        <begin position="738"/>
        <end position="753"/>
    </location>
</feature>
<dbReference type="PROSITE" id="PS51059">
    <property type="entry name" value="PARP_CATALYTIC"/>
    <property type="match status" value="1"/>
</dbReference>
<evidence type="ECO:0000256" key="6">
    <source>
        <dbReference type="ARBA" id="ARBA00024347"/>
    </source>
</evidence>
<feature type="region of interest" description="Disordered" evidence="9">
    <location>
        <begin position="720"/>
        <end position="754"/>
    </location>
</feature>
<dbReference type="SUPFAM" id="SSF56399">
    <property type="entry name" value="ADP-ribosylation"/>
    <property type="match status" value="1"/>
</dbReference>
<protein>
    <recommendedName>
        <fullName evidence="8">Poly [ADP-ribose] polymerase</fullName>
        <shortName evidence="8">PARP</shortName>
        <ecNumber evidence="8">2.4.2.-</ecNumber>
    </recommendedName>
</protein>
<dbReference type="CDD" id="cd01439">
    <property type="entry name" value="TCCD_inducible_PARP_like"/>
    <property type="match status" value="1"/>
</dbReference>
<feature type="compositionally biased region" description="Polar residues" evidence="9">
    <location>
        <begin position="277"/>
        <end position="295"/>
    </location>
</feature>
<keyword evidence="2 8" id="KW-0328">Glycosyltransferase</keyword>
<evidence type="ECO:0000256" key="1">
    <source>
        <dbReference type="ARBA" id="ARBA00004123"/>
    </source>
</evidence>
<dbReference type="EMBL" id="JAYMGO010000019">
    <property type="protein sequence ID" value="KAL1255669.1"/>
    <property type="molecule type" value="Genomic_DNA"/>
</dbReference>
<dbReference type="InterPro" id="IPR034464">
    <property type="entry name" value="PAR10_RRM1_2"/>
</dbReference>
<keyword evidence="7" id="KW-0694">RNA-binding</keyword>
<dbReference type="Gene3D" id="3.30.720.50">
    <property type="match status" value="1"/>
</dbReference>
<name>A0ABR3LV94_9TELE</name>
<dbReference type="SUPFAM" id="SSF117839">
    <property type="entry name" value="WWE domain"/>
    <property type="match status" value="1"/>
</dbReference>
<organism evidence="13 14">
    <name type="scientific">Cirrhinus molitorella</name>
    <name type="common">mud carp</name>
    <dbReference type="NCBI Taxonomy" id="172907"/>
    <lineage>
        <taxon>Eukaryota</taxon>
        <taxon>Metazoa</taxon>
        <taxon>Chordata</taxon>
        <taxon>Craniata</taxon>
        <taxon>Vertebrata</taxon>
        <taxon>Euteleostomi</taxon>
        <taxon>Actinopterygii</taxon>
        <taxon>Neopterygii</taxon>
        <taxon>Teleostei</taxon>
        <taxon>Ostariophysi</taxon>
        <taxon>Cypriniformes</taxon>
        <taxon>Cyprinidae</taxon>
        <taxon>Labeoninae</taxon>
        <taxon>Labeonini</taxon>
        <taxon>Cirrhinus</taxon>
    </lineage>
</organism>
<dbReference type="CDD" id="cd12547">
    <property type="entry name" value="RRM1_2_PAR10"/>
    <property type="match status" value="1"/>
</dbReference>
<evidence type="ECO:0000313" key="14">
    <source>
        <dbReference type="Proteomes" id="UP001558613"/>
    </source>
</evidence>
<dbReference type="SMART" id="SM00726">
    <property type="entry name" value="UIM"/>
    <property type="match status" value="3"/>
</dbReference>
<dbReference type="Gene3D" id="3.30.70.330">
    <property type="match status" value="2"/>
</dbReference>
<dbReference type="InterPro" id="IPR012677">
    <property type="entry name" value="Nucleotide-bd_a/b_plait_sf"/>
</dbReference>
<dbReference type="InterPro" id="IPR000504">
    <property type="entry name" value="RRM_dom"/>
</dbReference>